<dbReference type="SUPFAM" id="SSF53649">
    <property type="entry name" value="Alkaline phosphatase-like"/>
    <property type="match status" value="1"/>
</dbReference>
<dbReference type="PROSITE" id="PS00523">
    <property type="entry name" value="SULFATASE_1"/>
    <property type="match status" value="1"/>
</dbReference>
<dbReference type="InterPro" id="IPR032506">
    <property type="entry name" value="SGSH_C"/>
</dbReference>
<dbReference type="InterPro" id="IPR024607">
    <property type="entry name" value="Sulfatase_CS"/>
</dbReference>
<dbReference type="PANTHER" id="PTHR43108:SF6">
    <property type="entry name" value="N-SULPHOGLUCOSAMINE SULPHOHYDROLASE"/>
    <property type="match status" value="1"/>
</dbReference>
<dbReference type="CDD" id="cd16031">
    <property type="entry name" value="G6S_like"/>
    <property type="match status" value="1"/>
</dbReference>
<organism evidence="5">
    <name type="scientific">marine metagenome</name>
    <dbReference type="NCBI Taxonomy" id="408172"/>
    <lineage>
        <taxon>unclassified sequences</taxon>
        <taxon>metagenomes</taxon>
        <taxon>ecological metagenomes</taxon>
    </lineage>
</organism>
<sequence length="518" mass="59059">MKHMIKKTVALVALGLVCGLVAVPEAEAAKRPNVLFIFTDDHSARAISAYGSRINRTPHMDRIAQEGMRFRKCYVTNSICGPSRAVILTGKYSHLNGFFRNGRTPFDGSQQTFPKLLRKVGYETAMIGKWHLKSVPTGFDYFDVLIGQGPYYNPPMRTTNDAGEVVVEKNTGYTTDIVTDKALAWLKNDRPADKPFMLMLQHKAPHRNWQPGPAHLHTFDDVEIPEPETLWDDYSGRTSAASNQAMTVARHLSENDLKLNAGPNNLTPGQKKVWDAAYGPKNEAFRKANLEGKARTKWMYQRYIKDYLRCVQSVDDNIGRVLKYLDDTGLAENTVVIYSSDQGWYLGEHGWYDKRWMYEESLVMPFIVRWPGVIEAGSINNDIVSNLDFAETFLEIAGADIPGDMQGRSLVPLLKGSTPADWRKSFYYHYYEFPGAHSVARHYGVTDGNYKLINFYENKEWELFDLTADPNELQSLHGRTEYAGTQARLEKELQQLRNRYRLPAEDPPSTQPRPRRKK</sequence>
<feature type="region of interest" description="Disordered" evidence="3">
    <location>
        <begin position="498"/>
        <end position="518"/>
    </location>
</feature>
<dbReference type="PANTHER" id="PTHR43108">
    <property type="entry name" value="N-ACETYLGLUCOSAMINE-6-SULFATASE FAMILY MEMBER"/>
    <property type="match status" value="1"/>
</dbReference>
<comment type="similarity">
    <text evidence="1">Belongs to the sulfatase family.</text>
</comment>
<evidence type="ECO:0000256" key="2">
    <source>
        <dbReference type="ARBA" id="ARBA00022801"/>
    </source>
</evidence>
<name>A0A381UKP1_9ZZZZ</name>
<dbReference type="EMBL" id="UINC01006638">
    <property type="protein sequence ID" value="SVA28742.1"/>
    <property type="molecule type" value="Genomic_DNA"/>
</dbReference>
<evidence type="ECO:0000313" key="5">
    <source>
        <dbReference type="EMBL" id="SVA28742.1"/>
    </source>
</evidence>
<proteinExistence type="inferred from homology"/>
<feature type="domain" description="N-sulphoglucosamine sulphohydrolase C-terminal" evidence="4">
    <location>
        <begin position="347"/>
        <end position="498"/>
    </location>
</feature>
<dbReference type="InterPro" id="IPR017850">
    <property type="entry name" value="Alkaline_phosphatase_core_sf"/>
</dbReference>
<evidence type="ECO:0000259" key="4">
    <source>
        <dbReference type="Pfam" id="PF16347"/>
    </source>
</evidence>
<gene>
    <name evidence="5" type="ORF">METZ01_LOCUS81596</name>
</gene>
<evidence type="ECO:0000256" key="1">
    <source>
        <dbReference type="ARBA" id="ARBA00008779"/>
    </source>
</evidence>
<accession>A0A381UKP1</accession>
<evidence type="ECO:0000256" key="3">
    <source>
        <dbReference type="SAM" id="MobiDB-lite"/>
    </source>
</evidence>
<reference evidence="5" key="1">
    <citation type="submission" date="2018-05" db="EMBL/GenBank/DDBJ databases">
        <authorList>
            <person name="Lanie J.A."/>
            <person name="Ng W.-L."/>
            <person name="Kazmierczak K.M."/>
            <person name="Andrzejewski T.M."/>
            <person name="Davidsen T.M."/>
            <person name="Wayne K.J."/>
            <person name="Tettelin H."/>
            <person name="Glass J.I."/>
            <person name="Rusch D."/>
            <person name="Podicherti R."/>
            <person name="Tsui H.-C.T."/>
            <person name="Winkler M.E."/>
        </authorList>
    </citation>
    <scope>NUCLEOTIDE SEQUENCE</scope>
</reference>
<keyword evidence="2" id="KW-0378">Hydrolase</keyword>
<dbReference type="GO" id="GO:0016787">
    <property type="term" value="F:hydrolase activity"/>
    <property type="evidence" value="ECO:0007669"/>
    <property type="project" value="UniProtKB-KW"/>
</dbReference>
<dbReference type="PROSITE" id="PS00149">
    <property type="entry name" value="SULFATASE_2"/>
    <property type="match status" value="1"/>
</dbReference>
<dbReference type="Gene3D" id="3.40.720.10">
    <property type="entry name" value="Alkaline Phosphatase, subunit A"/>
    <property type="match status" value="1"/>
</dbReference>
<dbReference type="AlphaFoldDB" id="A0A381UKP1"/>
<protein>
    <recommendedName>
        <fullName evidence="4">N-sulphoglucosamine sulphohydrolase C-terminal domain-containing protein</fullName>
    </recommendedName>
</protein>
<dbReference type="Pfam" id="PF16347">
    <property type="entry name" value="SGSH_C"/>
    <property type="match status" value="1"/>
</dbReference>